<evidence type="ECO:0000256" key="6">
    <source>
        <dbReference type="SAM" id="Phobius"/>
    </source>
</evidence>
<feature type="transmembrane region" description="Helical" evidence="6">
    <location>
        <begin position="222"/>
        <end position="244"/>
    </location>
</feature>
<keyword evidence="3 6" id="KW-1133">Transmembrane helix</keyword>
<comment type="subcellular location">
    <subcellularLocation>
        <location evidence="1">Membrane</location>
        <topology evidence="1">Multi-pass membrane protein</topology>
    </subcellularLocation>
</comment>
<evidence type="ECO:0000256" key="4">
    <source>
        <dbReference type="ARBA" id="ARBA00023136"/>
    </source>
</evidence>
<dbReference type="PROSITE" id="PS50850">
    <property type="entry name" value="MFS"/>
    <property type="match status" value="1"/>
</dbReference>
<accession>A0ABR3XWH9</accession>
<evidence type="ECO:0000313" key="9">
    <source>
        <dbReference type="Proteomes" id="UP001586593"/>
    </source>
</evidence>
<feature type="transmembrane region" description="Helical" evidence="6">
    <location>
        <begin position="290"/>
        <end position="310"/>
    </location>
</feature>
<dbReference type="InterPro" id="IPR020846">
    <property type="entry name" value="MFS_dom"/>
</dbReference>
<name>A0ABR3XWH9_9PEZI</name>
<keyword evidence="4 6" id="KW-0472">Membrane</keyword>
<dbReference type="EMBL" id="JAZHXJ010000039">
    <property type="protein sequence ID" value="KAL1879897.1"/>
    <property type="molecule type" value="Genomic_DNA"/>
</dbReference>
<dbReference type="Proteomes" id="UP001586593">
    <property type="component" value="Unassembled WGS sequence"/>
</dbReference>
<evidence type="ECO:0000313" key="8">
    <source>
        <dbReference type="EMBL" id="KAL1879897.1"/>
    </source>
</evidence>
<feature type="region of interest" description="Disordered" evidence="5">
    <location>
        <begin position="1"/>
        <end position="59"/>
    </location>
</feature>
<dbReference type="InterPro" id="IPR011701">
    <property type="entry name" value="MFS"/>
</dbReference>
<feature type="compositionally biased region" description="Polar residues" evidence="5">
    <location>
        <begin position="17"/>
        <end position="26"/>
    </location>
</feature>
<feature type="transmembrane region" description="Helical" evidence="6">
    <location>
        <begin position="331"/>
        <end position="354"/>
    </location>
</feature>
<keyword evidence="9" id="KW-1185">Reference proteome</keyword>
<evidence type="ECO:0000256" key="2">
    <source>
        <dbReference type="ARBA" id="ARBA00022692"/>
    </source>
</evidence>
<dbReference type="InterPro" id="IPR005829">
    <property type="entry name" value="Sugar_transporter_CS"/>
</dbReference>
<evidence type="ECO:0000256" key="3">
    <source>
        <dbReference type="ARBA" id="ARBA00022989"/>
    </source>
</evidence>
<feature type="transmembrane region" description="Helical" evidence="6">
    <location>
        <begin position="68"/>
        <end position="86"/>
    </location>
</feature>
<dbReference type="InterPro" id="IPR036259">
    <property type="entry name" value="MFS_trans_sf"/>
</dbReference>
<feature type="transmembrane region" description="Helical" evidence="6">
    <location>
        <begin position="136"/>
        <end position="155"/>
    </location>
</feature>
<dbReference type="PANTHER" id="PTHR23501">
    <property type="entry name" value="MAJOR FACILITATOR SUPERFAMILY"/>
    <property type="match status" value="1"/>
</dbReference>
<feature type="transmembrane region" description="Helical" evidence="6">
    <location>
        <begin position="419"/>
        <end position="441"/>
    </location>
</feature>
<sequence>MAADHRTLSHKKIDGDNLSTAATATEDTPLLRSEAVSSATPTPRAASPEAPREDDEGSCEKTIGWRRAVCIIISMWALIFLQSSNMSGMTMTQSIIAADLNAYENAMWFTSSYLITAASVAPVVGRLAMIFSPSSLILMSAFFFALGAIVASQAHSFAVFILGRVLVGVGGGGVMTLAMIFVLQLTSKRRRGVFVGLTNAGFTIGLSTGAVVYGALLPTIGWRALFWLQSPVGLLAGLGVYLSIPDFVIRGSPNGKSTIQKLASIDYGGAITLTLTIVLFLYGLSDSIRGIPISASLATLVLFVVTEYYVASDPIIPLAVLRSRGVLLSCVSQLGFMAARWTLLYYAPVFVLAVRGLSPALAGSVLIPTNAGFGSGGLIVGWLHVRRSGSFWLPCLVSLLFFSATLFSLSFLSNATAPAWLYVCAVFLNGFGTGAALNYTLAHLLHLSPSNAHFITTSLLATFRGFAGSFGTAIGGGVFSRTLRSALTSGFNDFDGTDDLSQARKELVTRLLGSPALVFGGDLTDSERAIAVCGYEQALKILYRSAAALCIFVLVVQAGTGWSEPATEGDEEDIEEAIAEHSGAMEA</sequence>
<keyword evidence="2 6" id="KW-0812">Transmembrane</keyword>
<gene>
    <name evidence="8" type="ORF">VTK73DRAFT_6709</name>
</gene>
<proteinExistence type="predicted"/>
<evidence type="ECO:0000259" key="7">
    <source>
        <dbReference type="PROSITE" id="PS50850"/>
    </source>
</evidence>
<feature type="transmembrane region" description="Helical" evidence="6">
    <location>
        <begin position="161"/>
        <end position="182"/>
    </location>
</feature>
<dbReference type="SUPFAM" id="SSF103473">
    <property type="entry name" value="MFS general substrate transporter"/>
    <property type="match status" value="1"/>
</dbReference>
<feature type="domain" description="Major facilitator superfamily (MFS) profile" evidence="7">
    <location>
        <begin position="71"/>
        <end position="528"/>
    </location>
</feature>
<reference evidence="8 9" key="1">
    <citation type="journal article" date="2024" name="Commun. Biol.">
        <title>Comparative genomic analysis of thermophilic fungi reveals convergent evolutionary adaptations and gene losses.</title>
        <authorList>
            <person name="Steindorff A.S."/>
            <person name="Aguilar-Pontes M.V."/>
            <person name="Robinson A.J."/>
            <person name="Andreopoulos B."/>
            <person name="LaButti K."/>
            <person name="Kuo A."/>
            <person name="Mondo S."/>
            <person name="Riley R."/>
            <person name="Otillar R."/>
            <person name="Haridas S."/>
            <person name="Lipzen A."/>
            <person name="Grimwood J."/>
            <person name="Schmutz J."/>
            <person name="Clum A."/>
            <person name="Reid I.D."/>
            <person name="Moisan M.C."/>
            <person name="Butler G."/>
            <person name="Nguyen T.T.M."/>
            <person name="Dewar K."/>
            <person name="Conant G."/>
            <person name="Drula E."/>
            <person name="Henrissat B."/>
            <person name="Hansel C."/>
            <person name="Singer S."/>
            <person name="Hutchinson M.I."/>
            <person name="de Vries R.P."/>
            <person name="Natvig D.O."/>
            <person name="Powell A.J."/>
            <person name="Tsang A."/>
            <person name="Grigoriev I.V."/>
        </authorList>
    </citation>
    <scope>NUCLEOTIDE SEQUENCE [LARGE SCALE GENOMIC DNA]</scope>
    <source>
        <strain evidence="8 9">ATCC 24622</strain>
    </source>
</reference>
<organism evidence="8 9">
    <name type="scientific">Phialemonium thermophilum</name>
    <dbReference type="NCBI Taxonomy" id="223376"/>
    <lineage>
        <taxon>Eukaryota</taxon>
        <taxon>Fungi</taxon>
        <taxon>Dikarya</taxon>
        <taxon>Ascomycota</taxon>
        <taxon>Pezizomycotina</taxon>
        <taxon>Sordariomycetes</taxon>
        <taxon>Sordariomycetidae</taxon>
        <taxon>Cephalothecales</taxon>
        <taxon>Cephalothecaceae</taxon>
        <taxon>Phialemonium</taxon>
    </lineage>
</organism>
<feature type="transmembrane region" description="Helical" evidence="6">
    <location>
        <begin position="391"/>
        <end position="413"/>
    </location>
</feature>
<dbReference type="Gene3D" id="1.20.1250.20">
    <property type="entry name" value="MFS general substrate transporter like domains"/>
    <property type="match status" value="2"/>
</dbReference>
<protein>
    <recommendedName>
        <fullName evidence="7">Major facilitator superfamily (MFS) profile domain-containing protein</fullName>
    </recommendedName>
</protein>
<dbReference type="Pfam" id="PF07690">
    <property type="entry name" value="MFS_1"/>
    <property type="match status" value="1"/>
</dbReference>
<dbReference type="PANTHER" id="PTHR23501:SF6">
    <property type="entry name" value="MULTIDRUG TRANSPORTER, PUTATIVE (AFU_ORTHOLOGUE AFUA_3G14560)-RELATED"/>
    <property type="match status" value="1"/>
</dbReference>
<feature type="transmembrane region" description="Helical" evidence="6">
    <location>
        <begin position="265"/>
        <end position="284"/>
    </location>
</feature>
<comment type="caution">
    <text evidence="8">The sequence shown here is derived from an EMBL/GenBank/DDBJ whole genome shotgun (WGS) entry which is preliminary data.</text>
</comment>
<dbReference type="PROSITE" id="PS00217">
    <property type="entry name" value="SUGAR_TRANSPORT_2"/>
    <property type="match status" value="1"/>
</dbReference>
<feature type="transmembrane region" description="Helical" evidence="6">
    <location>
        <begin position="106"/>
        <end position="124"/>
    </location>
</feature>
<evidence type="ECO:0000256" key="1">
    <source>
        <dbReference type="ARBA" id="ARBA00004141"/>
    </source>
</evidence>
<evidence type="ECO:0000256" key="5">
    <source>
        <dbReference type="SAM" id="MobiDB-lite"/>
    </source>
</evidence>
<feature type="compositionally biased region" description="Basic and acidic residues" evidence="5">
    <location>
        <begin position="1"/>
        <end position="15"/>
    </location>
</feature>
<feature type="transmembrane region" description="Helical" evidence="6">
    <location>
        <begin position="194"/>
        <end position="216"/>
    </location>
</feature>